<sequence length="520" mass="57909">MRHFFLICLPILLMGKAYTQPSDTLIQPSTPPEATATHSQVSLKVTDMQGLSWKDMPLWLVNPEQPGVVYQAGTNSRGQAYFLLPKGASYQVNAKDQPAFGAIKTLNDGYVRSRYTLFYAPKTYTETERGDTVFQEVPPTQQPIRSRILLRLLVKNFEEQPLPDEDIYFNYQNSGKVFAVTTGADGQALLMLPRGDSIQLSTAFVPNVSGFELPDDDRLGTLRLTLQTIGKEAFLKRAAERARLAARRDSLYELARARDSIAAARDSLRLLSGDYDYLFLMNSGVNMEQILEKVGEQAAAEREQLSENEQLYELTGEAVKSAFYRNRAGWSSKVIVTDLTGSMRPYMDEVLLWHALAVVPGAQNRYLFFNDGDRKPEKPIGATGGFYTTEIPDMPALLQTMQSTTNGGSGGESEENDIEALLEAMRMMGEGDELVLIADNYSDVRDMELLPQLRTPVRIVLAGNLDHGINEDYLQIAWATGGSIHTLTEDIETLKTVNEGQLITIGSHRYRMSGGSFIKK</sequence>
<protein>
    <recommendedName>
        <fullName evidence="4">VWFA domain-containing protein</fullName>
    </recommendedName>
</protein>
<dbReference type="AlphaFoldDB" id="A0A098S9P4"/>
<feature type="signal peptide" evidence="1">
    <location>
        <begin position="1"/>
        <end position="19"/>
    </location>
</feature>
<evidence type="ECO:0000256" key="1">
    <source>
        <dbReference type="SAM" id="SignalP"/>
    </source>
</evidence>
<gene>
    <name evidence="2" type="ORF">IX84_09220</name>
</gene>
<dbReference type="RefSeq" id="WP_044218955.1">
    <property type="nucleotide sequence ID" value="NZ_JBKAGJ010000017.1"/>
</dbReference>
<feature type="chain" id="PRO_5001948062" description="VWFA domain-containing protein" evidence="1">
    <location>
        <begin position="20"/>
        <end position="520"/>
    </location>
</feature>
<dbReference type="STRING" id="1524460.IX84_09220"/>
<keyword evidence="3" id="KW-1185">Reference proteome</keyword>
<organism evidence="2 3">
    <name type="scientific">Phaeodactylibacter xiamenensis</name>
    <dbReference type="NCBI Taxonomy" id="1524460"/>
    <lineage>
        <taxon>Bacteria</taxon>
        <taxon>Pseudomonadati</taxon>
        <taxon>Bacteroidota</taxon>
        <taxon>Saprospiria</taxon>
        <taxon>Saprospirales</taxon>
        <taxon>Haliscomenobacteraceae</taxon>
        <taxon>Phaeodactylibacter</taxon>
    </lineage>
</organism>
<dbReference type="Proteomes" id="UP000029736">
    <property type="component" value="Unassembled WGS sequence"/>
</dbReference>
<dbReference type="EMBL" id="JPOS01000019">
    <property type="protein sequence ID" value="KGE88363.1"/>
    <property type="molecule type" value="Genomic_DNA"/>
</dbReference>
<evidence type="ECO:0000313" key="3">
    <source>
        <dbReference type="Proteomes" id="UP000029736"/>
    </source>
</evidence>
<evidence type="ECO:0008006" key="4">
    <source>
        <dbReference type="Google" id="ProtNLM"/>
    </source>
</evidence>
<evidence type="ECO:0000313" key="2">
    <source>
        <dbReference type="EMBL" id="KGE88363.1"/>
    </source>
</evidence>
<accession>A0A098S9P4</accession>
<dbReference type="OrthoDB" id="976903at2"/>
<keyword evidence="1" id="KW-0732">Signal</keyword>
<name>A0A098S9P4_9BACT</name>
<proteinExistence type="predicted"/>
<reference evidence="2 3" key="1">
    <citation type="journal article" date="2014" name="Int. J. Syst. Evol. Microbiol.">
        <title>Phaeodactylibacter xiamenensis gen. nov., sp. nov., a member of the family Saprospiraceae isolated from the marine alga Phaeodactylum tricornutum.</title>
        <authorList>
            <person name="Chen Z.Jr."/>
            <person name="Lei X."/>
            <person name="Lai Q."/>
            <person name="Li Y."/>
            <person name="Zhang B."/>
            <person name="Zhang J."/>
            <person name="Zhang H."/>
            <person name="Yang L."/>
            <person name="Zheng W."/>
            <person name="Tian Y."/>
            <person name="Yu Z."/>
            <person name="Xu H.Jr."/>
            <person name="Zheng T."/>
        </authorList>
    </citation>
    <scope>NUCLEOTIDE SEQUENCE [LARGE SCALE GENOMIC DNA]</scope>
    <source>
        <strain evidence="2 3">KD52</strain>
    </source>
</reference>
<comment type="caution">
    <text evidence="2">The sequence shown here is derived from an EMBL/GenBank/DDBJ whole genome shotgun (WGS) entry which is preliminary data.</text>
</comment>